<dbReference type="GO" id="GO:0016020">
    <property type="term" value="C:membrane"/>
    <property type="evidence" value="ECO:0007669"/>
    <property type="project" value="UniProtKB-SubCell"/>
</dbReference>
<dbReference type="PROSITE" id="PS01340">
    <property type="entry name" value="CORNICHON"/>
    <property type="match status" value="1"/>
</dbReference>
<dbReference type="SMART" id="SM01398">
    <property type="entry name" value="Cornichon"/>
    <property type="match status" value="1"/>
</dbReference>
<comment type="similarity">
    <text evidence="2">Belongs to the cornichon family.</text>
</comment>
<evidence type="ECO:0000256" key="4">
    <source>
        <dbReference type="ARBA" id="ARBA00022989"/>
    </source>
</evidence>
<dbReference type="Pfam" id="PF03311">
    <property type="entry name" value="Cornichon"/>
    <property type="match status" value="1"/>
</dbReference>
<keyword evidence="7" id="KW-1185">Reference proteome</keyword>
<dbReference type="InterPro" id="IPR003377">
    <property type="entry name" value="Cornichon"/>
</dbReference>
<dbReference type="PANTHER" id="PTHR12290">
    <property type="entry name" value="CORNICHON-RELATED"/>
    <property type="match status" value="1"/>
</dbReference>
<keyword evidence="3 6" id="KW-0812">Transmembrane</keyword>
<feature type="transmembrane region" description="Helical" evidence="6">
    <location>
        <begin position="7"/>
        <end position="29"/>
    </location>
</feature>
<protein>
    <submittedName>
        <fullName evidence="8">Cornichon</fullName>
    </submittedName>
</protein>
<evidence type="ECO:0000256" key="5">
    <source>
        <dbReference type="ARBA" id="ARBA00023136"/>
    </source>
</evidence>
<comment type="subcellular location">
    <subcellularLocation>
        <location evidence="1">Membrane</location>
        <topology evidence="1">Multi-pass membrane protein</topology>
    </subcellularLocation>
</comment>
<evidence type="ECO:0000256" key="6">
    <source>
        <dbReference type="SAM" id="Phobius"/>
    </source>
</evidence>
<dbReference type="InterPro" id="IPR033466">
    <property type="entry name" value="Cornichon_conserved"/>
</dbReference>
<sequence length="145" mass="17023">MAFNFVAVTYIFALIITAFLLFFAIYHIIAFEELKTDYRNPIEQCNSLNPLIIPEYGMHLFFNILFLFSMEFFSLAINIPLLAYHIHKYLNRPVMSSPGIYDPTTIMNADHLNRAIREGWAKLLFYIISFFYYLYCMISTLVASD</sequence>
<evidence type="ECO:0000313" key="8">
    <source>
        <dbReference type="WBParaSite" id="TMUE_3000013273.1"/>
    </source>
</evidence>
<dbReference type="STRING" id="70415.A0A5S6R1G7"/>
<evidence type="ECO:0000256" key="1">
    <source>
        <dbReference type="ARBA" id="ARBA00004141"/>
    </source>
</evidence>
<dbReference type="AlphaFoldDB" id="A0A5S6R1G7"/>
<keyword evidence="4 6" id="KW-1133">Transmembrane helix</keyword>
<keyword evidence="5 6" id="KW-0472">Membrane</keyword>
<feature type="transmembrane region" description="Helical" evidence="6">
    <location>
        <begin position="60"/>
        <end position="86"/>
    </location>
</feature>
<accession>A0A5S6R1G7</accession>
<reference evidence="8" key="1">
    <citation type="submission" date="2019-12" db="UniProtKB">
        <authorList>
            <consortium name="WormBaseParasite"/>
        </authorList>
    </citation>
    <scope>IDENTIFICATION</scope>
</reference>
<proteinExistence type="inferred from homology"/>
<dbReference type="Proteomes" id="UP000046395">
    <property type="component" value="Unassembled WGS sequence"/>
</dbReference>
<dbReference type="GO" id="GO:0016192">
    <property type="term" value="P:vesicle-mediated transport"/>
    <property type="evidence" value="ECO:0007669"/>
    <property type="project" value="InterPro"/>
</dbReference>
<evidence type="ECO:0000256" key="3">
    <source>
        <dbReference type="ARBA" id="ARBA00022692"/>
    </source>
</evidence>
<evidence type="ECO:0000256" key="2">
    <source>
        <dbReference type="ARBA" id="ARBA00010095"/>
    </source>
</evidence>
<organism evidence="7 8">
    <name type="scientific">Trichuris muris</name>
    <name type="common">Mouse whipworm</name>
    <dbReference type="NCBI Taxonomy" id="70415"/>
    <lineage>
        <taxon>Eukaryota</taxon>
        <taxon>Metazoa</taxon>
        <taxon>Ecdysozoa</taxon>
        <taxon>Nematoda</taxon>
        <taxon>Enoplea</taxon>
        <taxon>Dorylaimia</taxon>
        <taxon>Trichinellida</taxon>
        <taxon>Trichuridae</taxon>
        <taxon>Trichuris</taxon>
    </lineage>
</organism>
<evidence type="ECO:0000313" key="7">
    <source>
        <dbReference type="Proteomes" id="UP000046395"/>
    </source>
</evidence>
<name>A0A5S6R1G7_TRIMR</name>
<feature type="transmembrane region" description="Helical" evidence="6">
    <location>
        <begin position="123"/>
        <end position="143"/>
    </location>
</feature>
<dbReference type="WBParaSite" id="TMUE_3000013273.1">
    <property type="protein sequence ID" value="TMUE_3000013273.1"/>
    <property type="gene ID" value="WBGene00293407"/>
</dbReference>